<dbReference type="Pfam" id="PF04146">
    <property type="entry name" value="YTH"/>
    <property type="match status" value="1"/>
</dbReference>
<reference evidence="4" key="1">
    <citation type="submission" date="2023-04" db="EMBL/GenBank/DDBJ databases">
        <authorList>
            <person name="Vijverberg K."/>
            <person name="Xiong W."/>
            <person name="Schranz E."/>
        </authorList>
    </citation>
    <scope>NUCLEOTIDE SEQUENCE</scope>
</reference>
<name>A0AA35ZKE0_LACSI</name>
<evidence type="ECO:0000256" key="2">
    <source>
        <dbReference type="SAM" id="MobiDB-lite"/>
    </source>
</evidence>
<organism evidence="4 5">
    <name type="scientific">Lactuca saligna</name>
    <name type="common">Willowleaf lettuce</name>
    <dbReference type="NCBI Taxonomy" id="75948"/>
    <lineage>
        <taxon>Eukaryota</taxon>
        <taxon>Viridiplantae</taxon>
        <taxon>Streptophyta</taxon>
        <taxon>Embryophyta</taxon>
        <taxon>Tracheophyta</taxon>
        <taxon>Spermatophyta</taxon>
        <taxon>Magnoliopsida</taxon>
        <taxon>eudicotyledons</taxon>
        <taxon>Gunneridae</taxon>
        <taxon>Pentapetalae</taxon>
        <taxon>asterids</taxon>
        <taxon>campanulids</taxon>
        <taxon>Asterales</taxon>
        <taxon>Asteraceae</taxon>
        <taxon>Cichorioideae</taxon>
        <taxon>Cichorieae</taxon>
        <taxon>Lactucinae</taxon>
        <taxon>Lactuca</taxon>
    </lineage>
</organism>
<dbReference type="GO" id="GO:0005737">
    <property type="term" value="C:cytoplasm"/>
    <property type="evidence" value="ECO:0007669"/>
    <property type="project" value="TreeGrafter"/>
</dbReference>
<feature type="region of interest" description="Disordered" evidence="2">
    <location>
        <begin position="1"/>
        <end position="64"/>
    </location>
</feature>
<dbReference type="Proteomes" id="UP001177003">
    <property type="component" value="Chromosome 7"/>
</dbReference>
<proteinExistence type="inferred from homology"/>
<feature type="region of interest" description="Disordered" evidence="2">
    <location>
        <begin position="247"/>
        <end position="280"/>
    </location>
</feature>
<comment type="function">
    <text evidence="1">Specifically recognizes and binds N6-methyladenosine (m6A)-containing RNAs, and regulates mRNA stability. M6A is a modification present at internal sites of mRNAs and some non-coding RNAs and plays a role in mRNA stability and processing.</text>
</comment>
<sequence>MDESSQQGQDRSSSASIPTLLLHGGDGPSAEKRKDKPKNETIVPLNPSVDAANQSEPWSASRAHTPMNSSNTYIAPEQTYFYGGYGDGLVNWGEGSNYVHTNNLQIMSPAIYNDNSSLLYHPAFTYDTQIAYAQFPQIASQLSPIMIDGQLYSPHQLPISPSSYYSQPISPSDYTPLTTNITQDGIIDNMFVGPGYYLPYPGNNNHGFYKFPNEITQCEPVSTQSTPVGILGPYHGSYEASRLNHGLDKNRDRVDSVSLSATTSDRNRGPRALKPKGRTTDNVHRSIKYGVWASTPLGNRKLDAAYREAKEYASRVFLFFSVNASGQFCGVAEMIGGVDFENDADYWQQDRWSGQFRVKWHIIKDVPNSRFRHILLENNDNKPVTHSRDSQEVKLEEGNTMLKIFKEHDADTSILDDFNFYDEREKSLQEKRTKEQVFSTKNTIDDASINCLSDRVANSLQLENHNEVVVVVIRGG</sequence>
<dbReference type="EMBL" id="OX465083">
    <property type="protein sequence ID" value="CAI9293793.1"/>
    <property type="molecule type" value="Genomic_DNA"/>
</dbReference>
<evidence type="ECO:0000313" key="4">
    <source>
        <dbReference type="EMBL" id="CAI9293793.1"/>
    </source>
</evidence>
<dbReference type="GO" id="GO:1990247">
    <property type="term" value="F:N6-methyladenosine-containing RNA reader activity"/>
    <property type="evidence" value="ECO:0007669"/>
    <property type="project" value="UniProtKB-UniRule"/>
</dbReference>
<comment type="similarity">
    <text evidence="1">Belongs to the YTHDF family.</text>
</comment>
<accession>A0AA35ZKE0</accession>
<protein>
    <recommendedName>
        <fullName evidence="1">YTH domain-containing family protein</fullName>
    </recommendedName>
</protein>
<dbReference type="PANTHER" id="PTHR12357">
    <property type="entry name" value="YTH YT521-B HOMOLOGY DOMAIN-CONTAINING"/>
    <property type="match status" value="1"/>
</dbReference>
<dbReference type="CDD" id="cd21134">
    <property type="entry name" value="YTH"/>
    <property type="match status" value="1"/>
</dbReference>
<feature type="compositionally biased region" description="Basic and acidic residues" evidence="2">
    <location>
        <begin position="29"/>
        <end position="39"/>
    </location>
</feature>
<feature type="compositionally biased region" description="Polar residues" evidence="2">
    <location>
        <begin position="1"/>
        <end position="17"/>
    </location>
</feature>
<dbReference type="PANTHER" id="PTHR12357:SF77">
    <property type="entry name" value="YTH DOMAIN-CONTAINING FAMILY PROTEIN"/>
    <property type="match status" value="1"/>
</dbReference>
<dbReference type="GO" id="GO:0061157">
    <property type="term" value="P:mRNA destabilization"/>
    <property type="evidence" value="ECO:0007669"/>
    <property type="project" value="TreeGrafter"/>
</dbReference>
<evidence type="ECO:0000313" key="5">
    <source>
        <dbReference type="Proteomes" id="UP001177003"/>
    </source>
</evidence>
<feature type="domain" description="YTH" evidence="3">
    <location>
        <begin position="270"/>
        <end position="405"/>
    </location>
</feature>
<dbReference type="InterPro" id="IPR045168">
    <property type="entry name" value="YTH_prot"/>
</dbReference>
<keyword evidence="5" id="KW-1185">Reference proteome</keyword>
<dbReference type="Gene3D" id="3.10.590.10">
    <property type="entry name" value="ph1033 like domains"/>
    <property type="match status" value="1"/>
</dbReference>
<dbReference type="PROSITE" id="PS50882">
    <property type="entry name" value="YTH"/>
    <property type="match status" value="1"/>
</dbReference>
<dbReference type="InterPro" id="IPR007275">
    <property type="entry name" value="YTH_domain"/>
</dbReference>
<evidence type="ECO:0000256" key="1">
    <source>
        <dbReference type="RuleBase" id="RU369095"/>
    </source>
</evidence>
<keyword evidence="1" id="KW-0694">RNA-binding</keyword>
<dbReference type="AlphaFoldDB" id="A0AA35ZKE0"/>
<gene>
    <name evidence="4" type="ORF">LSALG_LOCUS32802</name>
</gene>
<dbReference type="GO" id="GO:0003729">
    <property type="term" value="F:mRNA binding"/>
    <property type="evidence" value="ECO:0007669"/>
    <property type="project" value="UniProtKB-UniRule"/>
</dbReference>
<evidence type="ECO:0000259" key="3">
    <source>
        <dbReference type="PROSITE" id="PS50882"/>
    </source>
</evidence>